<protein>
    <submittedName>
        <fullName evidence="1">Uncharacterized protein</fullName>
    </submittedName>
</protein>
<accession>G2EB83</accession>
<sequence length="79" mass="9255">MKNNSNLNNALVFENINFNDLTDEDEIEFMSDIKKKLVYIKERIESEPKGEIQAFSNGVIMIYGFSTDLEYEIRMLLNI</sequence>
<dbReference type="Proteomes" id="UP000003730">
    <property type="component" value="Unassembled WGS sequence"/>
</dbReference>
<proteinExistence type="predicted"/>
<evidence type="ECO:0000313" key="2">
    <source>
        <dbReference type="Proteomes" id="UP000003730"/>
    </source>
</evidence>
<dbReference type="EMBL" id="AFXZ01000009">
    <property type="protein sequence ID" value="EGV44386.1"/>
    <property type="molecule type" value="Genomic_DNA"/>
</dbReference>
<gene>
    <name evidence="1" type="ORF">BZARG_766</name>
</gene>
<dbReference type="STRING" id="1046627.BZARG_766"/>
<reference evidence="1 2" key="1">
    <citation type="journal article" date="2008" name="Int. J. Syst. Evol. Microbiol.">
        <title>Bizionia argentinensis sp. nov., isolated from surface marine water in Antarctica.</title>
        <authorList>
            <person name="Bercovich A."/>
            <person name="Vazquez S.C."/>
            <person name="Yankilevich P."/>
            <person name="Coria S.H."/>
            <person name="Foti M."/>
            <person name="Hernandez E."/>
            <person name="Vidal A."/>
            <person name="Ruberto L."/>
            <person name="Melo C."/>
            <person name="Marenssi S."/>
            <person name="Criscuolo M."/>
            <person name="Memoli M."/>
            <person name="Arguelles M."/>
            <person name="Mac Cormack W.P."/>
        </authorList>
    </citation>
    <scope>NUCLEOTIDE SEQUENCE [LARGE SCALE GENOMIC DNA]</scope>
    <source>
        <strain evidence="1 2">JUB59</strain>
    </source>
</reference>
<organism evidence="1 2">
    <name type="scientific">Bizionia argentinensis JUB59</name>
    <dbReference type="NCBI Taxonomy" id="1046627"/>
    <lineage>
        <taxon>Bacteria</taxon>
        <taxon>Pseudomonadati</taxon>
        <taxon>Bacteroidota</taxon>
        <taxon>Flavobacteriia</taxon>
        <taxon>Flavobacteriales</taxon>
        <taxon>Flavobacteriaceae</taxon>
        <taxon>Bizionia</taxon>
    </lineage>
</organism>
<dbReference type="RefSeq" id="WP_008635576.1">
    <property type="nucleotide sequence ID" value="NZ_AFXZ01000009.1"/>
</dbReference>
<keyword evidence="2" id="KW-1185">Reference proteome</keyword>
<name>G2EB83_9FLAO</name>
<dbReference type="AlphaFoldDB" id="G2EB83"/>
<evidence type="ECO:0000313" key="1">
    <source>
        <dbReference type="EMBL" id="EGV44386.1"/>
    </source>
</evidence>
<comment type="caution">
    <text evidence="1">The sequence shown here is derived from an EMBL/GenBank/DDBJ whole genome shotgun (WGS) entry which is preliminary data.</text>
</comment>